<proteinExistence type="predicted"/>
<name>A0A6I1GIL2_9BIFI</name>
<dbReference type="RefSeq" id="WP_152210147.1">
    <property type="nucleotide sequence ID" value="NZ_WBVS01000009.1"/>
</dbReference>
<organism evidence="2 3">
    <name type="scientific">Bifidobacterium cebidarum</name>
    <dbReference type="NCBI Taxonomy" id="2650773"/>
    <lineage>
        <taxon>Bacteria</taxon>
        <taxon>Bacillati</taxon>
        <taxon>Actinomycetota</taxon>
        <taxon>Actinomycetes</taxon>
        <taxon>Bifidobacteriales</taxon>
        <taxon>Bifidobacteriaceae</taxon>
        <taxon>Bifidobacterium</taxon>
    </lineage>
</organism>
<evidence type="ECO:0000313" key="3">
    <source>
        <dbReference type="Proteomes" id="UP000468413"/>
    </source>
</evidence>
<accession>A0A6I1GIL2</accession>
<evidence type="ECO:0000256" key="1">
    <source>
        <dbReference type="SAM" id="Coils"/>
    </source>
</evidence>
<reference evidence="2 3" key="1">
    <citation type="submission" date="2019-09" db="EMBL/GenBank/DDBJ databases">
        <title>Characterization of the phylogenetic diversity of two novel species belonging to the genus Bifidobacterium: Bifidobacterium cebidarum sp. nov. and Bifidobacterium leontopitheci sp. nov.</title>
        <authorList>
            <person name="Lugli G.A."/>
            <person name="Duranti S."/>
            <person name="Milani C."/>
            <person name="Turroni F."/>
            <person name="Ventura M."/>
        </authorList>
    </citation>
    <scope>NUCLEOTIDE SEQUENCE [LARGE SCALE GENOMIC DNA]</scope>
    <source>
        <strain evidence="2 3">LMG 31469</strain>
    </source>
</reference>
<keyword evidence="3" id="KW-1185">Reference proteome</keyword>
<dbReference type="EMBL" id="WBVS01000009">
    <property type="protein sequence ID" value="KAB7786980.1"/>
    <property type="molecule type" value="Genomic_DNA"/>
</dbReference>
<keyword evidence="1" id="KW-0175">Coiled coil</keyword>
<gene>
    <name evidence="2" type="ORF">F7D08_1576</name>
</gene>
<evidence type="ECO:0008006" key="4">
    <source>
        <dbReference type="Google" id="ProtNLM"/>
    </source>
</evidence>
<feature type="coiled-coil region" evidence="1">
    <location>
        <begin position="96"/>
        <end position="123"/>
    </location>
</feature>
<dbReference type="AlphaFoldDB" id="A0A6I1GIL2"/>
<protein>
    <recommendedName>
        <fullName evidence="4">Helix-turn-helix domain-containing protein</fullName>
    </recommendedName>
</protein>
<evidence type="ECO:0000313" key="2">
    <source>
        <dbReference type="EMBL" id="KAB7786980.1"/>
    </source>
</evidence>
<sequence>MANRTYTLNEVSEMSGISQAALAKRIGRGRLPATKDASGRWIVDEETYRKLEKKQVNKSLLEEAMSRKLEDESDTADATGELGVLQQRLKLKQFEIEHKHEEIAAIEEQVALLKELIAAKKKLMSL</sequence>
<dbReference type="Proteomes" id="UP000468413">
    <property type="component" value="Unassembled WGS sequence"/>
</dbReference>
<comment type="caution">
    <text evidence="2">The sequence shown here is derived from an EMBL/GenBank/DDBJ whole genome shotgun (WGS) entry which is preliminary data.</text>
</comment>